<dbReference type="InterPro" id="IPR023346">
    <property type="entry name" value="Lysozyme-like_dom_sf"/>
</dbReference>
<feature type="compositionally biased region" description="Polar residues" evidence="1">
    <location>
        <begin position="34"/>
        <end position="48"/>
    </location>
</feature>
<dbReference type="InterPro" id="IPR031304">
    <property type="entry name" value="SLT_2"/>
</dbReference>
<dbReference type="AlphaFoldDB" id="A0AB39W090"/>
<dbReference type="Gene3D" id="1.10.8.350">
    <property type="entry name" value="Bacterial muramidase"/>
    <property type="match status" value="1"/>
</dbReference>
<gene>
    <name evidence="4" type="ORF">AB3G37_13285</name>
</gene>
<reference evidence="4" key="1">
    <citation type="submission" date="2024-07" db="EMBL/GenBank/DDBJ databases">
        <authorList>
            <person name="Biller S.J."/>
        </authorList>
    </citation>
    <scope>NUCLEOTIDE SEQUENCE</scope>
    <source>
        <strain evidence="4">WC2420</strain>
    </source>
</reference>
<dbReference type="RefSeq" id="WP_369790957.1">
    <property type="nucleotide sequence ID" value="NZ_CP165628.1"/>
</dbReference>
<feature type="domain" description="Transglycosylase SLT" evidence="3">
    <location>
        <begin position="91"/>
        <end position="383"/>
    </location>
</feature>
<dbReference type="InterPro" id="IPR043426">
    <property type="entry name" value="MltB-like"/>
</dbReference>
<keyword evidence="2" id="KW-0732">Signal</keyword>
<dbReference type="GO" id="GO:0008933">
    <property type="term" value="F:peptidoglycan lytic transglycosylase activity"/>
    <property type="evidence" value="ECO:0007669"/>
    <property type="project" value="TreeGrafter"/>
</dbReference>
<dbReference type="PANTHER" id="PTHR30163:SF8">
    <property type="entry name" value="LYTIC MUREIN TRANSGLYCOSYLASE"/>
    <property type="match status" value="1"/>
</dbReference>
<feature type="compositionally biased region" description="Polar residues" evidence="1">
    <location>
        <begin position="63"/>
        <end position="81"/>
    </location>
</feature>
<dbReference type="Gene3D" id="1.10.530.10">
    <property type="match status" value="1"/>
</dbReference>
<dbReference type="SUPFAM" id="SSF53955">
    <property type="entry name" value="Lysozyme-like"/>
    <property type="match status" value="1"/>
</dbReference>
<dbReference type="FunFam" id="1.10.8.350:FF:000001">
    <property type="entry name" value="Lytic murein transglycosylase B"/>
    <property type="match status" value="1"/>
</dbReference>
<feature type="region of interest" description="Disordered" evidence="1">
    <location>
        <begin position="30"/>
        <end position="84"/>
    </location>
</feature>
<dbReference type="PROSITE" id="PS51257">
    <property type="entry name" value="PROKAR_LIPOPROTEIN"/>
    <property type="match status" value="1"/>
</dbReference>
<feature type="chain" id="PRO_5044192761" evidence="2">
    <location>
        <begin position="20"/>
        <end position="397"/>
    </location>
</feature>
<accession>A0AB39W090</accession>
<evidence type="ECO:0000313" key="4">
    <source>
        <dbReference type="EMBL" id="XDU74887.1"/>
    </source>
</evidence>
<dbReference type="GO" id="GO:0009253">
    <property type="term" value="P:peptidoglycan catabolic process"/>
    <property type="evidence" value="ECO:0007669"/>
    <property type="project" value="TreeGrafter"/>
</dbReference>
<evidence type="ECO:0000256" key="2">
    <source>
        <dbReference type="SAM" id="SignalP"/>
    </source>
</evidence>
<dbReference type="Pfam" id="PF13406">
    <property type="entry name" value="SLT_2"/>
    <property type="match status" value="1"/>
</dbReference>
<name>A0AB39W090_9GAMM</name>
<evidence type="ECO:0000259" key="3">
    <source>
        <dbReference type="Pfam" id="PF13406"/>
    </source>
</evidence>
<dbReference type="InterPro" id="IPR011970">
    <property type="entry name" value="MltB_2"/>
</dbReference>
<proteinExistence type="predicted"/>
<sequence length="397" mass="42788">MRLSVITLAMGAVMLSSCANDKNQAAAAVPAGQIQGSAPTPAQASPQGPDQAPAGAVNPFAPKNTTTIPAVTPKPGQTTLAAQGRNPAEFPGYVEQLKAKAQQQGISQTTIDSAFANIHFIDRAISSDQNQLENKITLDDYLRRVLSDSKIQEGQSLFQQNSQALQQVSAKYGVQPQYVVALWGMESGYGKIQGKDDVFSALATLAFEGRREAFFTKEFLAALTIVDQGKASSEMMKGSWAGAMGQSQFMPSSYLRYGADGDGDGKIDIWNNTADVYASTANYLSSEGWKNNQSWGQEVKLPTGFDTTLVGLKNDQMRSVSDWQQKGIVSADGKPLPASVTRAWIITPDSDQGRAFLVYDNFRTIMHWNRSYYFAISVGMMADDIAGAANSVSENSE</sequence>
<dbReference type="NCBIfam" id="TIGR02283">
    <property type="entry name" value="MltB_2"/>
    <property type="match status" value="1"/>
</dbReference>
<dbReference type="CDD" id="cd13399">
    <property type="entry name" value="Slt35-like"/>
    <property type="match status" value="1"/>
</dbReference>
<protein>
    <submittedName>
        <fullName evidence="4">Lytic murein transglycosylase</fullName>
    </submittedName>
</protein>
<dbReference type="EMBL" id="CP165628">
    <property type="protein sequence ID" value="XDU74887.1"/>
    <property type="molecule type" value="Genomic_DNA"/>
</dbReference>
<feature type="signal peptide" evidence="2">
    <location>
        <begin position="1"/>
        <end position="19"/>
    </location>
</feature>
<evidence type="ECO:0000256" key="1">
    <source>
        <dbReference type="SAM" id="MobiDB-lite"/>
    </source>
</evidence>
<organism evidence="4">
    <name type="scientific">Rouxiella sp. WC2420</name>
    <dbReference type="NCBI Taxonomy" id="3234145"/>
    <lineage>
        <taxon>Bacteria</taxon>
        <taxon>Pseudomonadati</taxon>
        <taxon>Pseudomonadota</taxon>
        <taxon>Gammaproteobacteria</taxon>
        <taxon>Enterobacterales</taxon>
        <taxon>Yersiniaceae</taxon>
        <taxon>Rouxiella</taxon>
    </lineage>
</organism>
<dbReference type="PANTHER" id="PTHR30163">
    <property type="entry name" value="MEMBRANE-BOUND LYTIC MUREIN TRANSGLYCOSYLASE B"/>
    <property type="match status" value="1"/>
</dbReference>